<dbReference type="SUPFAM" id="SSF46689">
    <property type="entry name" value="Homeodomain-like"/>
    <property type="match status" value="1"/>
</dbReference>
<evidence type="ECO:0000256" key="8">
    <source>
        <dbReference type="PROSITE-ProRule" id="PRU00169"/>
    </source>
</evidence>
<dbReference type="InterPro" id="IPR001789">
    <property type="entry name" value="Sig_transdc_resp-reg_receiver"/>
</dbReference>
<feature type="domain" description="Response regulatory" evidence="10">
    <location>
        <begin position="3"/>
        <end position="120"/>
    </location>
</feature>
<keyword evidence="2" id="KW-0963">Cytoplasm</keyword>
<dbReference type="SMART" id="SM00448">
    <property type="entry name" value="REC"/>
    <property type="match status" value="1"/>
</dbReference>
<dbReference type="EMBL" id="JBHSMI010000028">
    <property type="protein sequence ID" value="MFC5404822.1"/>
    <property type="molecule type" value="Genomic_DNA"/>
</dbReference>
<keyword evidence="6" id="KW-0238">DNA-binding</keyword>
<dbReference type="PANTHER" id="PTHR42713:SF3">
    <property type="entry name" value="TRANSCRIPTIONAL REGULATORY PROTEIN HPTR"/>
    <property type="match status" value="1"/>
</dbReference>
<dbReference type="Gene3D" id="3.40.50.2300">
    <property type="match status" value="1"/>
</dbReference>
<evidence type="ECO:0000256" key="4">
    <source>
        <dbReference type="ARBA" id="ARBA00023012"/>
    </source>
</evidence>
<comment type="subcellular location">
    <subcellularLocation>
        <location evidence="1">Cytoplasm</location>
    </subcellularLocation>
</comment>
<evidence type="ECO:0000256" key="2">
    <source>
        <dbReference type="ARBA" id="ARBA00022490"/>
    </source>
</evidence>
<dbReference type="PANTHER" id="PTHR42713">
    <property type="entry name" value="HISTIDINE KINASE-RELATED"/>
    <property type="match status" value="1"/>
</dbReference>
<evidence type="ECO:0000256" key="7">
    <source>
        <dbReference type="ARBA" id="ARBA00023163"/>
    </source>
</evidence>
<organism evidence="11 12">
    <name type="scientific">Cohnella soli</name>
    <dbReference type="NCBI Taxonomy" id="425005"/>
    <lineage>
        <taxon>Bacteria</taxon>
        <taxon>Bacillati</taxon>
        <taxon>Bacillota</taxon>
        <taxon>Bacilli</taxon>
        <taxon>Bacillales</taxon>
        <taxon>Paenibacillaceae</taxon>
        <taxon>Cohnella</taxon>
    </lineage>
</organism>
<keyword evidence="5" id="KW-0805">Transcription regulation</keyword>
<keyword evidence="4" id="KW-0902">Two-component regulatory system</keyword>
<dbReference type="Pfam" id="PF00072">
    <property type="entry name" value="Response_reg"/>
    <property type="match status" value="1"/>
</dbReference>
<evidence type="ECO:0000259" key="9">
    <source>
        <dbReference type="PROSITE" id="PS01124"/>
    </source>
</evidence>
<name>A0ABW0HXC4_9BACL</name>
<dbReference type="RefSeq" id="WP_378135460.1">
    <property type="nucleotide sequence ID" value="NZ_JBHSMI010000028.1"/>
</dbReference>
<dbReference type="CDD" id="cd17536">
    <property type="entry name" value="REC_YesN-like"/>
    <property type="match status" value="1"/>
</dbReference>
<evidence type="ECO:0000313" key="11">
    <source>
        <dbReference type="EMBL" id="MFC5404822.1"/>
    </source>
</evidence>
<evidence type="ECO:0000256" key="6">
    <source>
        <dbReference type="ARBA" id="ARBA00023125"/>
    </source>
</evidence>
<dbReference type="Gene3D" id="1.10.10.60">
    <property type="entry name" value="Homeodomain-like"/>
    <property type="match status" value="2"/>
</dbReference>
<dbReference type="InterPro" id="IPR009057">
    <property type="entry name" value="Homeodomain-like_sf"/>
</dbReference>
<dbReference type="PROSITE" id="PS50110">
    <property type="entry name" value="RESPONSE_REGULATORY"/>
    <property type="match status" value="1"/>
</dbReference>
<evidence type="ECO:0000256" key="3">
    <source>
        <dbReference type="ARBA" id="ARBA00022553"/>
    </source>
</evidence>
<dbReference type="SUPFAM" id="SSF52172">
    <property type="entry name" value="CheY-like"/>
    <property type="match status" value="1"/>
</dbReference>
<proteinExistence type="predicted"/>
<dbReference type="InterPro" id="IPR018060">
    <property type="entry name" value="HTH_AraC"/>
</dbReference>
<keyword evidence="7" id="KW-0804">Transcription</keyword>
<feature type="domain" description="HTH araC/xylS-type" evidence="9">
    <location>
        <begin position="142"/>
        <end position="224"/>
    </location>
</feature>
<dbReference type="Proteomes" id="UP001596113">
    <property type="component" value="Unassembled WGS sequence"/>
</dbReference>
<dbReference type="InterPro" id="IPR051552">
    <property type="entry name" value="HptR"/>
</dbReference>
<keyword evidence="3 8" id="KW-0597">Phosphoprotein</keyword>
<evidence type="ECO:0000256" key="5">
    <source>
        <dbReference type="ARBA" id="ARBA00023015"/>
    </source>
</evidence>
<sequence length="224" mass="25529">MLKIAIADDEELVRRGLEVIISDSGRGDRVTGCYSNGEEALGNLLSADIDVLITDIRMPKLDGLGLIKGLREMNVDIPCIIVSGYNDFEYARKAIQYGVYDYLLKPIDPDEMFQCLDVISAKKYGAKAKNDSDDTNMKKVVLMVKQIIDKEYMKEFKLPELSQQVYLNPNYLSRLFKIETGINISDYLIHVRMERAKEMLRRNVGQKIYEVADAVGYTDSVFFQ</sequence>
<dbReference type="SMART" id="SM00342">
    <property type="entry name" value="HTH_ARAC"/>
    <property type="match status" value="1"/>
</dbReference>
<evidence type="ECO:0000313" key="12">
    <source>
        <dbReference type="Proteomes" id="UP001596113"/>
    </source>
</evidence>
<protein>
    <submittedName>
        <fullName evidence="11">Response regulator</fullName>
    </submittedName>
</protein>
<accession>A0ABW0HXC4</accession>
<dbReference type="Pfam" id="PF12833">
    <property type="entry name" value="HTH_18"/>
    <property type="match status" value="1"/>
</dbReference>
<evidence type="ECO:0000259" key="10">
    <source>
        <dbReference type="PROSITE" id="PS50110"/>
    </source>
</evidence>
<dbReference type="PROSITE" id="PS01124">
    <property type="entry name" value="HTH_ARAC_FAMILY_2"/>
    <property type="match status" value="1"/>
</dbReference>
<dbReference type="InterPro" id="IPR011006">
    <property type="entry name" value="CheY-like_superfamily"/>
</dbReference>
<feature type="modified residue" description="4-aspartylphosphate" evidence="8">
    <location>
        <position position="55"/>
    </location>
</feature>
<evidence type="ECO:0000256" key="1">
    <source>
        <dbReference type="ARBA" id="ARBA00004496"/>
    </source>
</evidence>
<comment type="caution">
    <text evidence="11">The sequence shown here is derived from an EMBL/GenBank/DDBJ whole genome shotgun (WGS) entry which is preliminary data.</text>
</comment>
<reference evidence="12" key="1">
    <citation type="journal article" date="2019" name="Int. J. Syst. Evol. Microbiol.">
        <title>The Global Catalogue of Microorganisms (GCM) 10K type strain sequencing project: providing services to taxonomists for standard genome sequencing and annotation.</title>
        <authorList>
            <consortium name="The Broad Institute Genomics Platform"/>
            <consortium name="The Broad Institute Genome Sequencing Center for Infectious Disease"/>
            <person name="Wu L."/>
            <person name="Ma J."/>
        </authorList>
    </citation>
    <scope>NUCLEOTIDE SEQUENCE [LARGE SCALE GENOMIC DNA]</scope>
    <source>
        <strain evidence="12">CGMCC 1.18575</strain>
    </source>
</reference>
<keyword evidence="12" id="KW-1185">Reference proteome</keyword>
<gene>
    <name evidence="11" type="ORF">ACFPOF_18945</name>
</gene>